<accession>A0A4Y2F2L2</accession>
<dbReference type="AlphaFoldDB" id="A0A4Y2F2L2"/>
<organism evidence="1 2">
    <name type="scientific">Araneus ventricosus</name>
    <name type="common">Orbweaver spider</name>
    <name type="synonym">Epeira ventricosa</name>
    <dbReference type="NCBI Taxonomy" id="182803"/>
    <lineage>
        <taxon>Eukaryota</taxon>
        <taxon>Metazoa</taxon>
        <taxon>Ecdysozoa</taxon>
        <taxon>Arthropoda</taxon>
        <taxon>Chelicerata</taxon>
        <taxon>Arachnida</taxon>
        <taxon>Araneae</taxon>
        <taxon>Araneomorphae</taxon>
        <taxon>Entelegynae</taxon>
        <taxon>Araneoidea</taxon>
        <taxon>Araneidae</taxon>
        <taxon>Araneus</taxon>
    </lineage>
</organism>
<sequence length="120" mass="13238">MQRSLDDVPVGKITSATHFPSQSDLDSPELVAPPCVVVRTLRRCEKRVREGRVILCGARWPNGKFGAGGFQVRNSPIPLKIHIVLSPLKHTYGTRRPVVWKFGDGLPAQVLFLSSDLTPP</sequence>
<keyword evidence="2" id="KW-1185">Reference proteome</keyword>
<protein>
    <submittedName>
        <fullName evidence="1">Uncharacterized protein</fullName>
    </submittedName>
</protein>
<dbReference type="EMBL" id="BGPR01000793">
    <property type="protein sequence ID" value="GBM35792.1"/>
    <property type="molecule type" value="Genomic_DNA"/>
</dbReference>
<reference evidence="1 2" key="1">
    <citation type="journal article" date="2019" name="Sci. Rep.">
        <title>Orb-weaving spider Araneus ventricosus genome elucidates the spidroin gene catalogue.</title>
        <authorList>
            <person name="Kono N."/>
            <person name="Nakamura H."/>
            <person name="Ohtoshi R."/>
            <person name="Moran D.A.P."/>
            <person name="Shinohara A."/>
            <person name="Yoshida Y."/>
            <person name="Fujiwara M."/>
            <person name="Mori M."/>
            <person name="Tomita M."/>
            <person name="Arakawa K."/>
        </authorList>
    </citation>
    <scope>NUCLEOTIDE SEQUENCE [LARGE SCALE GENOMIC DNA]</scope>
</reference>
<evidence type="ECO:0000313" key="2">
    <source>
        <dbReference type="Proteomes" id="UP000499080"/>
    </source>
</evidence>
<proteinExistence type="predicted"/>
<evidence type="ECO:0000313" key="1">
    <source>
        <dbReference type="EMBL" id="GBM35792.1"/>
    </source>
</evidence>
<gene>
    <name evidence="1" type="ORF">AVEN_108982_1</name>
</gene>
<dbReference type="Proteomes" id="UP000499080">
    <property type="component" value="Unassembled WGS sequence"/>
</dbReference>
<comment type="caution">
    <text evidence="1">The sequence shown here is derived from an EMBL/GenBank/DDBJ whole genome shotgun (WGS) entry which is preliminary data.</text>
</comment>
<name>A0A4Y2F2L2_ARAVE</name>